<name>A0ABM9ZSV5_9BACT</name>
<comment type="caution">
    <text evidence="1">The sequence shown here is derived from an EMBL/GenBank/DDBJ whole genome shotgun (WGS) entry which is preliminary data.</text>
</comment>
<organism evidence="1 2">
    <name type="scientific">Pyramidobacter piscolens W5455</name>
    <dbReference type="NCBI Taxonomy" id="352165"/>
    <lineage>
        <taxon>Bacteria</taxon>
        <taxon>Thermotogati</taxon>
        <taxon>Synergistota</taxon>
        <taxon>Synergistia</taxon>
        <taxon>Synergistales</taxon>
        <taxon>Dethiosulfovibrionaceae</taxon>
        <taxon>Pyramidobacter</taxon>
    </lineage>
</organism>
<evidence type="ECO:0000313" key="1">
    <source>
        <dbReference type="EMBL" id="EFB89891.1"/>
    </source>
</evidence>
<protein>
    <submittedName>
        <fullName evidence="1">Uncharacterized protein</fullName>
    </submittedName>
</protein>
<gene>
    <name evidence="1" type="ORF">HMPREF7215_2515</name>
</gene>
<dbReference type="EMBL" id="ADFP01000113">
    <property type="protein sequence ID" value="EFB89891.1"/>
    <property type="molecule type" value="Genomic_DNA"/>
</dbReference>
<proteinExistence type="predicted"/>
<evidence type="ECO:0000313" key="2">
    <source>
        <dbReference type="Proteomes" id="UP000006462"/>
    </source>
</evidence>
<keyword evidence="2" id="KW-1185">Reference proteome</keyword>
<accession>A0ABM9ZSV5</accession>
<sequence length="54" mass="5527">MVFNLRRATAGAAAGSLKKAPCNGKITPVPGRKYRMLSGLAAGLIMRGGGRGEP</sequence>
<dbReference type="Proteomes" id="UP000006462">
    <property type="component" value="Unassembled WGS sequence"/>
</dbReference>
<reference evidence="1 2" key="1">
    <citation type="submission" date="2009-12" db="EMBL/GenBank/DDBJ databases">
        <authorList>
            <person name="Shrivastava S."/>
            <person name="Madupu R."/>
            <person name="Durkin A.S."/>
            <person name="Torralba M."/>
            <person name="Methe B."/>
            <person name="Sutton G.G."/>
            <person name="Strausberg R.L."/>
            <person name="Nelson K.E."/>
        </authorList>
    </citation>
    <scope>NUCLEOTIDE SEQUENCE [LARGE SCALE GENOMIC DNA]</scope>
    <source>
        <strain evidence="1 2">W5455</strain>
    </source>
</reference>